<evidence type="ECO:0000256" key="6">
    <source>
        <dbReference type="ARBA" id="ARBA00022840"/>
    </source>
</evidence>
<evidence type="ECO:0000256" key="10">
    <source>
        <dbReference type="SAM" id="MobiDB-lite"/>
    </source>
</evidence>
<feature type="region of interest" description="Disordered" evidence="10">
    <location>
        <begin position="445"/>
        <end position="613"/>
    </location>
</feature>
<feature type="compositionally biased region" description="Gly residues" evidence="10">
    <location>
        <begin position="532"/>
        <end position="545"/>
    </location>
</feature>
<dbReference type="EMBL" id="VKHS01000612">
    <property type="protein sequence ID" value="MBB0231739.1"/>
    <property type="molecule type" value="Genomic_DNA"/>
</dbReference>
<evidence type="ECO:0000256" key="1">
    <source>
        <dbReference type="ARBA" id="ARBA00012513"/>
    </source>
</evidence>
<gene>
    <name evidence="12" type="ORF">FOE67_20115</name>
</gene>
<dbReference type="SUPFAM" id="SSF56112">
    <property type="entry name" value="Protein kinase-like (PK-like)"/>
    <property type="match status" value="1"/>
</dbReference>
<dbReference type="FunFam" id="1.10.510.10:FF:000021">
    <property type="entry name" value="Serine/threonine protein kinase"/>
    <property type="match status" value="1"/>
</dbReference>
<feature type="binding site" evidence="9">
    <location>
        <position position="87"/>
    </location>
    <ligand>
        <name>ATP</name>
        <dbReference type="ChEBI" id="CHEBI:30616"/>
    </ligand>
</feature>
<keyword evidence="2" id="KW-0723">Serine/threonine-protein kinase</keyword>
<evidence type="ECO:0000256" key="8">
    <source>
        <dbReference type="ARBA" id="ARBA00048679"/>
    </source>
</evidence>
<evidence type="ECO:0000256" key="3">
    <source>
        <dbReference type="ARBA" id="ARBA00022679"/>
    </source>
</evidence>
<reference evidence="13" key="1">
    <citation type="submission" date="2019-10" db="EMBL/GenBank/DDBJ databases">
        <title>Streptomyces sp. nov., a novel actinobacterium isolated from alkaline environment.</title>
        <authorList>
            <person name="Golinska P."/>
        </authorList>
    </citation>
    <scope>NUCLEOTIDE SEQUENCE [LARGE SCALE GENOMIC DNA]</scope>
    <source>
        <strain evidence="13">DSM 42108</strain>
    </source>
</reference>
<evidence type="ECO:0000256" key="7">
    <source>
        <dbReference type="ARBA" id="ARBA00047899"/>
    </source>
</evidence>
<feature type="compositionally biased region" description="Gly residues" evidence="10">
    <location>
        <begin position="555"/>
        <end position="613"/>
    </location>
</feature>
<dbReference type="Pfam" id="PF00069">
    <property type="entry name" value="Pkinase"/>
    <property type="match status" value="1"/>
</dbReference>
<dbReference type="PROSITE" id="PS00108">
    <property type="entry name" value="PROTEIN_KINASE_ST"/>
    <property type="match status" value="1"/>
</dbReference>
<dbReference type="PROSITE" id="PS00107">
    <property type="entry name" value="PROTEIN_KINASE_ATP"/>
    <property type="match status" value="1"/>
</dbReference>
<dbReference type="InterPro" id="IPR017441">
    <property type="entry name" value="Protein_kinase_ATP_BS"/>
</dbReference>
<keyword evidence="13" id="KW-1185">Reference proteome</keyword>
<sequence length="613" mass="61524">MAEERDAAGGAGGAETTGGGTPPGPSGSPPSGGTRGDRGTRGGPDSGGHRELVGDGRYRILRRLGRGGMAEVFAAEDVRLGRVVAVKLLRSDLAEDPIAKARFTREAQSVAGLNHHAVVAVFDSGEERMGGQVVPYMVMELVNGRTIREMLNDDADAAEEGRGPDGPARTDRALDIVSGVLEALAYSHQHGIVHRDIKPANVIINETGSVKVMDFGIARALHGAQSTMTQTGMVMGTPQYLSPEQALGKAVDTRSDLYAVGCLLYELLTLRPPFTGETPLSVVYQHVQDTPRPPSTVSPEVPPELDGLALRALAKNPDDRFQSAEEMRALVQHAQRMLREHGGHTGGLWNTGSLTADTPAMGTAAMDATAATTAMPAASSAHRVAETSQLGPPLLMGTPPHGETRVGGAGGPGGRRLPRWALPAVLAVAAVGLGVLVALQFTGGEDLPTAPDPTPTAPQETEGPEETEEPEEPEETEEPEEETTGPFSPDPDWNQSNGGSSGGGQSGGGWQNGGTTGGDIGGDEGATTEGTAEGGDGGDAGGEDAGAGEPTGNPDPGGGDQGNSGNPGGGGDGGTPGNPASGGAGGDQGGAGGADAGGAAAGGDAAGGPEGTG</sequence>
<dbReference type="InterPro" id="IPR008271">
    <property type="entry name" value="Ser/Thr_kinase_AS"/>
</dbReference>
<keyword evidence="3" id="KW-0808">Transferase</keyword>
<evidence type="ECO:0000259" key="11">
    <source>
        <dbReference type="PROSITE" id="PS50011"/>
    </source>
</evidence>
<comment type="catalytic activity">
    <reaction evidence="8">
        <text>L-seryl-[protein] + ATP = O-phospho-L-seryl-[protein] + ADP + H(+)</text>
        <dbReference type="Rhea" id="RHEA:17989"/>
        <dbReference type="Rhea" id="RHEA-COMP:9863"/>
        <dbReference type="Rhea" id="RHEA-COMP:11604"/>
        <dbReference type="ChEBI" id="CHEBI:15378"/>
        <dbReference type="ChEBI" id="CHEBI:29999"/>
        <dbReference type="ChEBI" id="CHEBI:30616"/>
        <dbReference type="ChEBI" id="CHEBI:83421"/>
        <dbReference type="ChEBI" id="CHEBI:456216"/>
        <dbReference type="EC" id="2.7.11.1"/>
    </reaction>
</comment>
<accession>A0A7W3T6B7</accession>
<feature type="compositionally biased region" description="Gly residues" evidence="10">
    <location>
        <begin position="9"/>
        <end position="21"/>
    </location>
</feature>
<feature type="compositionally biased region" description="Gly residues" evidence="10">
    <location>
        <begin position="499"/>
        <end position="524"/>
    </location>
</feature>
<feature type="domain" description="Protein kinase" evidence="11">
    <location>
        <begin position="58"/>
        <end position="336"/>
    </location>
</feature>
<keyword evidence="4 9" id="KW-0547">Nucleotide-binding</keyword>
<dbReference type="GO" id="GO:0045717">
    <property type="term" value="P:negative regulation of fatty acid biosynthetic process"/>
    <property type="evidence" value="ECO:0007669"/>
    <property type="project" value="UniProtKB-ARBA"/>
</dbReference>
<dbReference type="GO" id="GO:0005524">
    <property type="term" value="F:ATP binding"/>
    <property type="evidence" value="ECO:0007669"/>
    <property type="project" value="UniProtKB-UniRule"/>
</dbReference>
<dbReference type="EC" id="2.7.11.1" evidence="1"/>
<protein>
    <recommendedName>
        <fullName evidence="1">non-specific serine/threonine protein kinase</fullName>
        <ecNumber evidence="1">2.7.11.1</ecNumber>
    </recommendedName>
</protein>
<evidence type="ECO:0000256" key="9">
    <source>
        <dbReference type="PROSITE-ProRule" id="PRU10141"/>
    </source>
</evidence>
<comment type="caution">
    <text evidence="12">The sequence shown here is derived from an EMBL/GenBank/DDBJ whole genome shotgun (WGS) entry which is preliminary data.</text>
</comment>
<feature type="compositionally biased region" description="Acidic residues" evidence="10">
    <location>
        <begin position="462"/>
        <end position="483"/>
    </location>
</feature>
<keyword evidence="6 9" id="KW-0067">ATP-binding</keyword>
<dbReference type="PANTHER" id="PTHR43289:SF6">
    <property type="entry name" value="SERINE_THREONINE-PROTEIN KINASE NEKL-3"/>
    <property type="match status" value="1"/>
</dbReference>
<name>A0A7W3T6B7_9ACTN</name>
<evidence type="ECO:0000256" key="5">
    <source>
        <dbReference type="ARBA" id="ARBA00022777"/>
    </source>
</evidence>
<dbReference type="InterPro" id="IPR011009">
    <property type="entry name" value="Kinase-like_dom_sf"/>
</dbReference>
<organism evidence="12 13">
    <name type="scientific">Streptomyces calidiresistens</name>
    <dbReference type="NCBI Taxonomy" id="1485586"/>
    <lineage>
        <taxon>Bacteria</taxon>
        <taxon>Bacillati</taxon>
        <taxon>Actinomycetota</taxon>
        <taxon>Actinomycetes</taxon>
        <taxon>Kitasatosporales</taxon>
        <taxon>Streptomycetaceae</taxon>
        <taxon>Streptomyces</taxon>
    </lineage>
</organism>
<dbReference type="AlphaFoldDB" id="A0A7W3T6B7"/>
<dbReference type="Gene3D" id="3.30.200.20">
    <property type="entry name" value="Phosphorylase Kinase, domain 1"/>
    <property type="match status" value="1"/>
</dbReference>
<dbReference type="InterPro" id="IPR000719">
    <property type="entry name" value="Prot_kinase_dom"/>
</dbReference>
<dbReference type="PROSITE" id="PS50011">
    <property type="entry name" value="PROTEIN_KINASE_DOM"/>
    <property type="match status" value="1"/>
</dbReference>
<feature type="region of interest" description="Disordered" evidence="10">
    <location>
        <begin position="1"/>
        <end position="53"/>
    </location>
</feature>
<dbReference type="FunFam" id="3.30.200.20:FF:000035">
    <property type="entry name" value="Serine/threonine protein kinase Stk1"/>
    <property type="match status" value="1"/>
</dbReference>
<evidence type="ECO:0000256" key="4">
    <source>
        <dbReference type="ARBA" id="ARBA00022741"/>
    </source>
</evidence>
<evidence type="ECO:0000256" key="2">
    <source>
        <dbReference type="ARBA" id="ARBA00022527"/>
    </source>
</evidence>
<dbReference type="GO" id="GO:0004674">
    <property type="term" value="F:protein serine/threonine kinase activity"/>
    <property type="evidence" value="ECO:0007669"/>
    <property type="project" value="UniProtKB-KW"/>
</dbReference>
<dbReference type="CDD" id="cd14014">
    <property type="entry name" value="STKc_PknB_like"/>
    <property type="match status" value="1"/>
</dbReference>
<dbReference type="Gene3D" id="1.10.510.10">
    <property type="entry name" value="Transferase(Phosphotransferase) domain 1"/>
    <property type="match status" value="1"/>
</dbReference>
<dbReference type="RefSeq" id="WP_182666296.1">
    <property type="nucleotide sequence ID" value="NZ_VKHS01000612.1"/>
</dbReference>
<proteinExistence type="predicted"/>
<comment type="catalytic activity">
    <reaction evidence="7">
        <text>L-threonyl-[protein] + ATP = O-phospho-L-threonyl-[protein] + ADP + H(+)</text>
        <dbReference type="Rhea" id="RHEA:46608"/>
        <dbReference type="Rhea" id="RHEA-COMP:11060"/>
        <dbReference type="Rhea" id="RHEA-COMP:11605"/>
        <dbReference type="ChEBI" id="CHEBI:15378"/>
        <dbReference type="ChEBI" id="CHEBI:30013"/>
        <dbReference type="ChEBI" id="CHEBI:30616"/>
        <dbReference type="ChEBI" id="CHEBI:61977"/>
        <dbReference type="ChEBI" id="CHEBI:456216"/>
        <dbReference type="EC" id="2.7.11.1"/>
    </reaction>
</comment>
<evidence type="ECO:0000313" key="13">
    <source>
        <dbReference type="Proteomes" id="UP000530234"/>
    </source>
</evidence>
<evidence type="ECO:0000313" key="12">
    <source>
        <dbReference type="EMBL" id="MBB0231739.1"/>
    </source>
</evidence>
<dbReference type="SMART" id="SM00220">
    <property type="entry name" value="S_TKc"/>
    <property type="match status" value="1"/>
</dbReference>
<dbReference type="PANTHER" id="PTHR43289">
    <property type="entry name" value="MITOGEN-ACTIVATED PROTEIN KINASE KINASE KINASE 20-RELATED"/>
    <property type="match status" value="1"/>
</dbReference>
<dbReference type="Proteomes" id="UP000530234">
    <property type="component" value="Unassembled WGS sequence"/>
</dbReference>
<keyword evidence="5 12" id="KW-0418">Kinase</keyword>